<protein>
    <submittedName>
        <fullName evidence="1">Uncharacterized protein</fullName>
    </submittedName>
</protein>
<name>A0A915Z5R9_9GLOM</name>
<comment type="caution">
    <text evidence="1">The sequence shown here is derived from an EMBL/GenBank/DDBJ whole genome shotgun (WGS) entry which is preliminary data.</text>
</comment>
<evidence type="ECO:0000313" key="2">
    <source>
        <dbReference type="Proteomes" id="UP000684084"/>
    </source>
</evidence>
<organism evidence="1 2">
    <name type="scientific">Rhizophagus irregularis</name>
    <dbReference type="NCBI Taxonomy" id="588596"/>
    <lineage>
        <taxon>Eukaryota</taxon>
        <taxon>Fungi</taxon>
        <taxon>Fungi incertae sedis</taxon>
        <taxon>Mucoromycota</taxon>
        <taxon>Glomeromycotina</taxon>
        <taxon>Glomeromycetes</taxon>
        <taxon>Glomerales</taxon>
        <taxon>Glomeraceae</taxon>
        <taxon>Rhizophagus</taxon>
    </lineage>
</organism>
<dbReference type="Proteomes" id="UP000684084">
    <property type="component" value="Unassembled WGS sequence"/>
</dbReference>
<evidence type="ECO:0000313" key="1">
    <source>
        <dbReference type="EMBL" id="CAB5361765.1"/>
    </source>
</evidence>
<proteinExistence type="predicted"/>
<sequence>MLEVINVITKMEQQQQITRNNVVDVFRQSQAKDVKSRFGHLAVYQEKFTRKLKTKEDAFLLLDDLVLRKIVEEDIILNRTSTGQNYTCSIFVLGLVEDALAKVSIENWKYLIKAK</sequence>
<dbReference type="EMBL" id="CAGKOT010000016">
    <property type="protein sequence ID" value="CAB5361765.1"/>
    <property type="molecule type" value="Genomic_DNA"/>
</dbReference>
<gene>
    <name evidence="1" type="ORF">CHRIB12_LOCUS8843</name>
</gene>
<dbReference type="OrthoDB" id="10261556at2759"/>
<reference evidence="1" key="1">
    <citation type="submission" date="2020-05" db="EMBL/GenBank/DDBJ databases">
        <authorList>
            <person name="Rincon C."/>
            <person name="Sanders R I."/>
            <person name="Robbins C."/>
            <person name="Chaturvedi A."/>
        </authorList>
    </citation>
    <scope>NUCLEOTIDE SEQUENCE</scope>
    <source>
        <strain evidence="1">CHB12</strain>
    </source>
</reference>
<dbReference type="AlphaFoldDB" id="A0A915Z5R9"/>
<accession>A0A915Z5R9</accession>